<proteinExistence type="predicted"/>
<name>A0A0A8YM73_ARUDO</name>
<dbReference type="EMBL" id="GBRH01270231">
    <property type="protein sequence ID" value="JAD27664.1"/>
    <property type="molecule type" value="Transcribed_RNA"/>
</dbReference>
<protein>
    <submittedName>
        <fullName evidence="1">Uncharacterized protein</fullName>
    </submittedName>
</protein>
<organism evidence="1">
    <name type="scientific">Arundo donax</name>
    <name type="common">Giant reed</name>
    <name type="synonym">Donax arundinaceus</name>
    <dbReference type="NCBI Taxonomy" id="35708"/>
    <lineage>
        <taxon>Eukaryota</taxon>
        <taxon>Viridiplantae</taxon>
        <taxon>Streptophyta</taxon>
        <taxon>Embryophyta</taxon>
        <taxon>Tracheophyta</taxon>
        <taxon>Spermatophyta</taxon>
        <taxon>Magnoliopsida</taxon>
        <taxon>Liliopsida</taxon>
        <taxon>Poales</taxon>
        <taxon>Poaceae</taxon>
        <taxon>PACMAD clade</taxon>
        <taxon>Arundinoideae</taxon>
        <taxon>Arundineae</taxon>
        <taxon>Arundo</taxon>
    </lineage>
</organism>
<reference evidence="1" key="1">
    <citation type="submission" date="2014-09" db="EMBL/GenBank/DDBJ databases">
        <authorList>
            <person name="Magalhaes I.L.F."/>
            <person name="Oliveira U."/>
            <person name="Santos F.R."/>
            <person name="Vidigal T.H.D.A."/>
            <person name="Brescovit A.D."/>
            <person name="Santos A.J."/>
        </authorList>
    </citation>
    <scope>NUCLEOTIDE SEQUENCE</scope>
    <source>
        <tissue evidence="1">Shoot tissue taken approximately 20 cm above the soil surface</tissue>
    </source>
</reference>
<sequence length="31" mass="3781">MKDIPEIYLYVGLWSQNRIALRHIYFVISLK</sequence>
<evidence type="ECO:0000313" key="1">
    <source>
        <dbReference type="EMBL" id="JAD27664.1"/>
    </source>
</evidence>
<reference evidence="1" key="2">
    <citation type="journal article" date="2015" name="Data Brief">
        <title>Shoot transcriptome of the giant reed, Arundo donax.</title>
        <authorList>
            <person name="Barrero R.A."/>
            <person name="Guerrero F.D."/>
            <person name="Moolhuijzen P."/>
            <person name="Goolsby J.A."/>
            <person name="Tidwell J."/>
            <person name="Bellgard S.E."/>
            <person name="Bellgard M.I."/>
        </authorList>
    </citation>
    <scope>NUCLEOTIDE SEQUENCE</scope>
    <source>
        <tissue evidence="1">Shoot tissue taken approximately 20 cm above the soil surface</tissue>
    </source>
</reference>
<dbReference type="AlphaFoldDB" id="A0A0A8YM73"/>
<accession>A0A0A8YM73</accession>